<geneLocation type="plasmid" evidence="1 2">
    <name>unnamed2</name>
</geneLocation>
<proteinExistence type="predicted"/>
<name>A0A248U928_9HYPH</name>
<dbReference type="EMBL" id="CP022602">
    <property type="protein sequence ID" value="ASV83030.1"/>
    <property type="molecule type" value="Genomic_DNA"/>
</dbReference>
<evidence type="ECO:0000313" key="2">
    <source>
        <dbReference type="Proteomes" id="UP000215256"/>
    </source>
</evidence>
<reference evidence="1 2" key="1">
    <citation type="submission" date="2017-07" db="EMBL/GenBank/DDBJ databases">
        <title>Phylogenetic study on the rhizospheric bacterium Ochrobactrum sp. A44.</title>
        <authorList>
            <person name="Krzyzanowska D.M."/>
            <person name="Ossowicki A."/>
            <person name="Rajewska M."/>
            <person name="Maciag T."/>
            <person name="Kaczynski Z."/>
            <person name="Czerwicka M."/>
            <person name="Jafra S."/>
        </authorList>
    </citation>
    <scope>NUCLEOTIDE SEQUENCE [LARGE SCALE GENOMIC DNA]</scope>
    <source>
        <strain evidence="1 2">A44</strain>
        <plasmid evidence="1 2">unnamed2</plasmid>
    </source>
</reference>
<gene>
    <name evidence="1" type="ORF">CES85_5857</name>
</gene>
<dbReference type="AlphaFoldDB" id="A0A248U928"/>
<protein>
    <submittedName>
        <fullName evidence="1">Uncharacterized protein</fullName>
    </submittedName>
</protein>
<organism evidence="1 2">
    <name type="scientific">Ochrobactrum quorumnocens</name>
    <dbReference type="NCBI Taxonomy" id="271865"/>
    <lineage>
        <taxon>Bacteria</taxon>
        <taxon>Pseudomonadati</taxon>
        <taxon>Pseudomonadota</taxon>
        <taxon>Alphaproteobacteria</taxon>
        <taxon>Hyphomicrobiales</taxon>
        <taxon>Brucellaceae</taxon>
        <taxon>Brucella/Ochrobactrum group</taxon>
        <taxon>Ochrobactrum</taxon>
    </lineage>
</organism>
<dbReference type="KEGG" id="och:CES85_5857"/>
<dbReference type="Proteomes" id="UP000215256">
    <property type="component" value="Plasmid unnamed2"/>
</dbReference>
<evidence type="ECO:0000313" key="1">
    <source>
        <dbReference type="EMBL" id="ASV83030.1"/>
    </source>
</evidence>
<sequence>MLNSVQSCSLRGAVMARGDLNDEEWYVTKCLLPQERGTEVVP</sequence>
<keyword evidence="1" id="KW-0614">Plasmid</keyword>
<accession>A0A248U928</accession>